<organism evidence="1 2">
    <name type="scientific">Renibacterium salmoninarum (strain ATCC 33209 / DSM 20767 / JCM 11484 / NBRC 15589 / NCIMB 2235)</name>
    <dbReference type="NCBI Taxonomy" id="288705"/>
    <lineage>
        <taxon>Bacteria</taxon>
        <taxon>Bacillati</taxon>
        <taxon>Actinomycetota</taxon>
        <taxon>Actinomycetes</taxon>
        <taxon>Micrococcales</taxon>
        <taxon>Micrococcaceae</taxon>
        <taxon>Renibacterium</taxon>
    </lineage>
</organism>
<dbReference type="HOGENOM" id="CLU_058373_0_0_11"/>
<reference evidence="2" key="1">
    <citation type="journal article" date="2008" name="J. Bacteriol.">
        <title>Genome sequence of the fish pathogen Renibacterium salmoninarum suggests reductive evolution away from an environmental Arthrobacter ancestor.</title>
        <authorList>
            <person name="Wiens G.D."/>
            <person name="Rockey D.D."/>
            <person name="Wu Z."/>
            <person name="Chang J."/>
            <person name="Levy R."/>
            <person name="Crane S."/>
            <person name="Chen D.S."/>
            <person name="Capri G.R."/>
            <person name="Burnett J.R."/>
            <person name="Sudheesh P.S."/>
            <person name="Schipma M.J."/>
            <person name="Burd H."/>
            <person name="Bhattacharyya A."/>
            <person name="Rhodes L.D."/>
            <person name="Kaul R."/>
            <person name="Strom M.S."/>
        </authorList>
    </citation>
    <scope>NUCLEOTIDE SEQUENCE [LARGE SCALE GENOMIC DNA]</scope>
    <source>
        <strain evidence="2">ATCC 33209 / DSM 20767 / JCM 11484 / NBRC 15589 / NCIMB 2235</strain>
    </source>
</reference>
<name>A9WT60_RENSM</name>
<dbReference type="STRING" id="288705.RSal33209_2267"/>
<proteinExistence type="predicted"/>
<accession>A9WT60</accession>
<keyword evidence="2" id="KW-1185">Reference proteome</keyword>
<dbReference type="eggNOG" id="COG4529">
    <property type="taxonomic scope" value="Bacteria"/>
</dbReference>
<gene>
    <name evidence="1" type="ordered locus">RSal33209_2267</name>
</gene>
<evidence type="ECO:0000313" key="1">
    <source>
        <dbReference type="EMBL" id="ABY23998.1"/>
    </source>
</evidence>
<dbReference type="Proteomes" id="UP000002007">
    <property type="component" value="Chromosome"/>
</dbReference>
<dbReference type="EMBL" id="CP000910">
    <property type="protein sequence ID" value="ABY23998.1"/>
    <property type="molecule type" value="Genomic_DNA"/>
</dbReference>
<dbReference type="KEGG" id="rsa:RSal33209_2267"/>
<protein>
    <submittedName>
        <fullName evidence="1">Uncharacterized protein</fullName>
    </submittedName>
</protein>
<sequence>MGLAFIDLIVLLMQGRGGRFSETSEGLRYLPSGEEPRLFVGSRRGVPYRSKPIPILRGEPASVRYLTPSAVAELLSVHSTLDFESHLRPLMVRELAYGHYREIGTGHPHRLKVPWSELQSALDRNADPLELSSMLKDPQDLLDLDTLAYPLRGADVPDLQHWMAQHIETDVQKRTDDLHSESFGLFLAILGCHGVLSGIPLDRLSPASAQAISGTWHSFFSYLASGPPPARLRELLALQKAGLVHFLGADLEVRSDEATGRFIARSASSGVAPVSTDVLIDAFLPSQTVAVTVDSQSRVLAENGQPVPGRFALGPFTSAVKTRVFSRPRSNAPGFRENDALARQLLEFFRVQDKSSALDQAAVLRISNRPSHAVTL</sequence>
<evidence type="ECO:0000313" key="2">
    <source>
        <dbReference type="Proteomes" id="UP000002007"/>
    </source>
</evidence>
<dbReference type="AlphaFoldDB" id="A9WT60"/>